<name>A0A1F2P416_9EURY</name>
<sequence>MEITEIKRLIRRYALQNAVKYGKTPQKGAVMGKLMGEHPELRNRAREVAPLVDDVILELEGMKADEWRSELEKVDPSLIDEIFARKEPKKGLPDLEGVKGEVVMRFAPNPNGAPTLGNARGIIVNDAYVKRYGGKFILRFDDTDPSTKRPLLEAYGWYIEDLKWLGVEPDEVIYASDRVESYYEYARELIELEKAYVCFCTQEEFKRLKDAKKPCPHRDTPSRLNLDRWEMMLDGEYPDKAAVLRIKTDITHKDPAIRDWVAFRIVREPHPRVGSRYIVWPMLDFESAIEDHVLGITHIIRGKDLIDSERRQRFIYDYLGWEYPVTIHWGRIKIHEFGRFSTSELGRDIEKGLYSGWDDPRLPTLRALRRRGIQPEAIRKVMIEMGLGENDVAFSMKNLYGENRKILDPVANRYFFVPDPLEIVIEGGDRGIKRIPVHPEKSGFREVEVGGSFYIPSDDFNRLNKGDILRLKYLFNIRIEMIEPPKGSYLGEDPEYAKEIGAPIIQWVPPDTAVPVDVIMPDGEVVSGLGEISIRKELGNVVQFERFGFVRIDSVDNDRIKAYFAHK</sequence>
<dbReference type="PATRIC" id="fig|1839936.3.peg.993"/>
<dbReference type="GO" id="GO:0005524">
    <property type="term" value="F:ATP binding"/>
    <property type="evidence" value="ECO:0007669"/>
    <property type="project" value="UniProtKB-UniRule"/>
</dbReference>
<dbReference type="InterPro" id="IPR020058">
    <property type="entry name" value="Glu/Gln-tRNA-synth_Ib_cat-dom"/>
</dbReference>
<keyword evidence="3 10" id="KW-0963">Cytoplasm</keyword>
<comment type="caution">
    <text evidence="15">The sequence shown here is derived from an EMBL/GenBank/DDBJ whole genome shotgun (WGS) entry which is preliminary data.</text>
</comment>
<dbReference type="Gene3D" id="2.40.240.10">
    <property type="entry name" value="Ribosomal Protein L25, Chain P"/>
    <property type="match status" value="1"/>
</dbReference>
<dbReference type="PANTHER" id="PTHR43097">
    <property type="entry name" value="GLUTAMINE-TRNA LIGASE"/>
    <property type="match status" value="1"/>
</dbReference>
<dbReference type="InterPro" id="IPR014729">
    <property type="entry name" value="Rossmann-like_a/b/a_fold"/>
</dbReference>
<dbReference type="GO" id="GO:0006424">
    <property type="term" value="P:glutamyl-tRNA aminoacylation"/>
    <property type="evidence" value="ECO:0007669"/>
    <property type="project" value="UniProtKB-UniRule"/>
</dbReference>
<evidence type="ECO:0000313" key="16">
    <source>
        <dbReference type="Proteomes" id="UP000185779"/>
    </source>
</evidence>
<dbReference type="GO" id="GO:0005829">
    <property type="term" value="C:cytosol"/>
    <property type="evidence" value="ECO:0007669"/>
    <property type="project" value="TreeGrafter"/>
</dbReference>
<dbReference type="EMBL" id="DRIE01000102">
    <property type="protein sequence ID" value="HEC57415.1"/>
    <property type="molecule type" value="Genomic_DNA"/>
</dbReference>
<dbReference type="GO" id="GO:0032991">
    <property type="term" value="C:protein-containing complex"/>
    <property type="evidence" value="ECO:0007669"/>
    <property type="project" value="UniProtKB-ARBA"/>
</dbReference>
<dbReference type="Gene3D" id="2.40.240.100">
    <property type="match status" value="1"/>
</dbReference>
<accession>A0A1F2P416</accession>
<evidence type="ECO:0000256" key="9">
    <source>
        <dbReference type="ARBA" id="ARBA00048351"/>
    </source>
</evidence>
<evidence type="ECO:0000313" key="15">
    <source>
        <dbReference type="EMBL" id="OFV66047.1"/>
    </source>
</evidence>
<evidence type="ECO:0000256" key="8">
    <source>
        <dbReference type="ARBA" id="ARBA00023146"/>
    </source>
</evidence>
<feature type="short sequence motif" description="'HIGH' region" evidence="10">
    <location>
        <begin position="108"/>
        <end position="118"/>
    </location>
</feature>
<keyword evidence="6 10" id="KW-0067">ATP-binding</keyword>
<evidence type="ECO:0000256" key="5">
    <source>
        <dbReference type="ARBA" id="ARBA00022741"/>
    </source>
</evidence>
<evidence type="ECO:0000259" key="13">
    <source>
        <dbReference type="Pfam" id="PF20974"/>
    </source>
</evidence>
<evidence type="ECO:0000256" key="7">
    <source>
        <dbReference type="ARBA" id="ARBA00022917"/>
    </source>
</evidence>
<evidence type="ECO:0000256" key="6">
    <source>
        <dbReference type="ARBA" id="ARBA00022840"/>
    </source>
</evidence>
<dbReference type="STRING" id="1839936.SBU_000984"/>
<dbReference type="FunFam" id="3.40.50.620:FF:000222">
    <property type="entry name" value="Glutamate--tRNA ligase"/>
    <property type="match status" value="1"/>
</dbReference>
<gene>
    <name evidence="10" type="primary">gltX</name>
    <name evidence="14" type="ORF">ENI32_06000</name>
    <name evidence="15" type="ORF">SBU_000984</name>
</gene>
<dbReference type="EC" id="6.1.1.17" evidence="10"/>
<dbReference type="CDD" id="cd09287">
    <property type="entry name" value="GluRS_non_core"/>
    <property type="match status" value="1"/>
</dbReference>
<dbReference type="PANTHER" id="PTHR43097:SF5">
    <property type="entry name" value="GLUTAMATE--TRNA LIGASE"/>
    <property type="match status" value="1"/>
</dbReference>
<feature type="domain" description="tRNA synthetases class I (E and Q) anti-codon binding" evidence="13">
    <location>
        <begin position="504"/>
        <end position="553"/>
    </location>
</feature>
<keyword evidence="7 10" id="KW-0648">Protein biosynthesis</keyword>
<dbReference type="AlphaFoldDB" id="A0A1F2P416"/>
<dbReference type="HAMAP" id="MF_02076">
    <property type="entry name" value="Glu_tRNA_synth_type2"/>
    <property type="match status" value="1"/>
</dbReference>
<feature type="domain" description="Glutamyl/glutaminyl-tRNA synthetase class Ib anti-codon binding" evidence="12">
    <location>
        <begin position="411"/>
        <end position="483"/>
    </location>
</feature>
<comment type="similarity">
    <text evidence="2 10">Belongs to the class-I aminoacyl-tRNA synthetase family. Glutamate--tRNA ligase type 2 subfamily.</text>
</comment>
<feature type="domain" description="Glutamyl/glutaminyl-tRNA synthetase class Ib catalytic" evidence="11">
    <location>
        <begin position="101"/>
        <end position="407"/>
    </location>
</feature>
<dbReference type="Pfam" id="PF03950">
    <property type="entry name" value="tRNA-synt_1c_C"/>
    <property type="match status" value="1"/>
</dbReference>
<protein>
    <recommendedName>
        <fullName evidence="10">Glutamate--tRNA ligase</fullName>
        <ecNumber evidence="10">6.1.1.17</ecNumber>
    </recommendedName>
    <alternativeName>
        <fullName evidence="10">Glutamyl-tRNA synthetase</fullName>
        <shortName evidence="10">GluRS</shortName>
    </alternativeName>
</protein>
<dbReference type="InterPro" id="IPR020059">
    <property type="entry name" value="Glu/Gln-tRNA-synth_Ib_codon-bd"/>
</dbReference>
<dbReference type="SUPFAM" id="SSF52374">
    <property type="entry name" value="Nucleotidylyl transferase"/>
    <property type="match status" value="1"/>
</dbReference>
<evidence type="ECO:0000259" key="11">
    <source>
        <dbReference type="Pfam" id="PF00749"/>
    </source>
</evidence>
<proteinExistence type="inferred from homology"/>
<keyword evidence="4 10" id="KW-0436">Ligase</keyword>
<organism evidence="15 16">
    <name type="scientific">Candidatus Syntropharchaeum butanivorans</name>
    <dbReference type="NCBI Taxonomy" id="1839936"/>
    <lineage>
        <taxon>Archaea</taxon>
        <taxon>Methanobacteriati</taxon>
        <taxon>Methanobacteriota</taxon>
        <taxon>Stenosarchaea group</taxon>
        <taxon>Methanomicrobia</taxon>
        <taxon>Methanosarcinales</taxon>
        <taxon>ANME-2 cluster</taxon>
        <taxon>Candidatus Syntropharchaeum</taxon>
    </lineage>
</organism>
<evidence type="ECO:0000256" key="2">
    <source>
        <dbReference type="ARBA" id="ARBA00008927"/>
    </source>
</evidence>
<dbReference type="InterPro" id="IPR020056">
    <property type="entry name" value="Rbsml_bL25/Gln-tRNA_synth_N"/>
</dbReference>
<reference evidence="15 16" key="1">
    <citation type="submission" date="2016-05" db="EMBL/GenBank/DDBJ databases">
        <title>Microbial consortia oxidize butane by reversing methanogenesis.</title>
        <authorList>
            <person name="Laso-Perez R."/>
            <person name="Richter M."/>
            <person name="Wegener G."/>
            <person name="Musat F."/>
        </authorList>
    </citation>
    <scope>NUCLEOTIDE SEQUENCE [LARGE SCALE GENOMIC DNA]</scope>
    <source>
        <strain evidence="15">BOX1</strain>
    </source>
</reference>
<keyword evidence="5 10" id="KW-0547">Nucleotide-binding</keyword>
<evidence type="ECO:0000259" key="12">
    <source>
        <dbReference type="Pfam" id="PF03950"/>
    </source>
</evidence>
<dbReference type="NCBIfam" id="TIGR00463">
    <property type="entry name" value="gltX_arch"/>
    <property type="match status" value="1"/>
</dbReference>
<dbReference type="InterPro" id="IPR050132">
    <property type="entry name" value="Gln/Glu-tRNA_Ligase"/>
</dbReference>
<dbReference type="InterPro" id="IPR011035">
    <property type="entry name" value="Ribosomal_bL25/Gln-tRNA_synth"/>
</dbReference>
<evidence type="ECO:0000256" key="4">
    <source>
        <dbReference type="ARBA" id="ARBA00022598"/>
    </source>
</evidence>
<dbReference type="GO" id="GO:0043604">
    <property type="term" value="P:amide biosynthetic process"/>
    <property type="evidence" value="ECO:0007669"/>
    <property type="project" value="TreeGrafter"/>
</dbReference>
<dbReference type="PRINTS" id="PR00987">
    <property type="entry name" value="TRNASYNTHGLU"/>
</dbReference>
<dbReference type="Gene3D" id="3.40.50.620">
    <property type="entry name" value="HUPs"/>
    <property type="match status" value="1"/>
</dbReference>
<dbReference type="Pfam" id="PF00749">
    <property type="entry name" value="tRNA-synt_1c"/>
    <property type="match status" value="1"/>
</dbReference>
<dbReference type="InterPro" id="IPR000924">
    <property type="entry name" value="Glu/Gln-tRNA-synth"/>
</dbReference>
<dbReference type="EMBL" id="LYOR01000004">
    <property type="protein sequence ID" value="OFV66047.1"/>
    <property type="molecule type" value="Genomic_DNA"/>
</dbReference>
<dbReference type="NCBIfam" id="NF003169">
    <property type="entry name" value="PRK04156.1"/>
    <property type="match status" value="1"/>
</dbReference>
<reference evidence="14" key="2">
    <citation type="journal article" date="2020" name="mSystems">
        <title>Genome- and Community-Level Interaction Insights into Carbon Utilization and Element Cycling Functions of Hydrothermarchaeota in Hydrothermal Sediment.</title>
        <authorList>
            <person name="Zhou Z."/>
            <person name="Liu Y."/>
            <person name="Xu W."/>
            <person name="Pan J."/>
            <person name="Luo Z.H."/>
            <person name="Li M."/>
        </authorList>
    </citation>
    <scope>NUCLEOTIDE SEQUENCE [LARGE SCALE GENOMIC DNA]</scope>
    <source>
        <strain evidence="14">HyVt-386</strain>
    </source>
</reference>
<dbReference type="Proteomes" id="UP000885936">
    <property type="component" value="Unassembled WGS sequence"/>
</dbReference>
<evidence type="ECO:0000256" key="10">
    <source>
        <dbReference type="HAMAP-Rule" id="MF_02076"/>
    </source>
</evidence>
<comment type="catalytic activity">
    <reaction evidence="9 10">
        <text>tRNA(Glu) + L-glutamate + ATP = L-glutamyl-tRNA(Glu) + AMP + diphosphate</text>
        <dbReference type="Rhea" id="RHEA:23540"/>
        <dbReference type="Rhea" id="RHEA-COMP:9663"/>
        <dbReference type="Rhea" id="RHEA-COMP:9680"/>
        <dbReference type="ChEBI" id="CHEBI:29985"/>
        <dbReference type="ChEBI" id="CHEBI:30616"/>
        <dbReference type="ChEBI" id="CHEBI:33019"/>
        <dbReference type="ChEBI" id="CHEBI:78442"/>
        <dbReference type="ChEBI" id="CHEBI:78520"/>
        <dbReference type="ChEBI" id="CHEBI:456215"/>
        <dbReference type="EC" id="6.1.1.17"/>
    </reaction>
</comment>
<evidence type="ECO:0000256" key="1">
    <source>
        <dbReference type="ARBA" id="ARBA00004496"/>
    </source>
</evidence>
<evidence type="ECO:0000256" key="3">
    <source>
        <dbReference type="ARBA" id="ARBA00022490"/>
    </source>
</evidence>
<keyword evidence="8 10" id="KW-0030">Aminoacyl-tRNA synthetase</keyword>
<dbReference type="Proteomes" id="UP000185779">
    <property type="component" value="Unassembled WGS sequence"/>
</dbReference>
<dbReference type="GO" id="GO:0004818">
    <property type="term" value="F:glutamate-tRNA ligase activity"/>
    <property type="evidence" value="ECO:0007669"/>
    <property type="project" value="UniProtKB-UniRule"/>
</dbReference>
<comment type="function">
    <text evidence="10">Catalyzes the attachment of glutamate to tRNA(Glu) in a two-step reaction: glutamate is first activated by ATP to form Glu-AMP and then transferred to the acceptor end of tRNA(Glu).</text>
</comment>
<keyword evidence="16" id="KW-1185">Reference proteome</keyword>
<comment type="subcellular location">
    <subcellularLocation>
        <location evidence="1 10">Cytoplasm</location>
    </subcellularLocation>
</comment>
<dbReference type="InterPro" id="IPR049437">
    <property type="entry name" value="tRNA-synt_1c_C2"/>
</dbReference>
<dbReference type="PROSITE" id="PS00178">
    <property type="entry name" value="AA_TRNA_LIGASE_I"/>
    <property type="match status" value="1"/>
</dbReference>
<evidence type="ECO:0000313" key="14">
    <source>
        <dbReference type="EMBL" id="HEC57415.1"/>
    </source>
</evidence>
<dbReference type="Pfam" id="PF20974">
    <property type="entry name" value="tRNA-synt_1c_C2"/>
    <property type="match status" value="1"/>
</dbReference>
<dbReference type="SUPFAM" id="SSF50715">
    <property type="entry name" value="Ribosomal protein L25-like"/>
    <property type="match status" value="1"/>
</dbReference>
<dbReference type="InterPro" id="IPR004526">
    <property type="entry name" value="Glu-tRNA-synth_arc/euk"/>
</dbReference>
<dbReference type="InterPro" id="IPR001412">
    <property type="entry name" value="aa-tRNA-synth_I_CS"/>
</dbReference>